<feature type="transmembrane region" description="Helical" evidence="7">
    <location>
        <begin position="187"/>
        <end position="204"/>
    </location>
</feature>
<keyword evidence="5" id="KW-0418">Kinase</keyword>
<evidence type="ECO:0000256" key="1">
    <source>
        <dbReference type="ARBA" id="ARBA00000085"/>
    </source>
</evidence>
<proteinExistence type="predicted"/>
<gene>
    <name evidence="9" type="ORF">A2Y83_02470</name>
</gene>
<sequence length="527" mass="59530">MSAIVGIFVFIKNKKSLLNKLLLFSLLSFSLWSIVDIMLWMLSDSTMMMFFWSLIIFIEASIYVGCLYLTYVFIKEKDLTLNLKFLLIFPILPILFLIPTKFNLKSFDLAGCQSVEGLIAIEYVYAFEGIVFLAIILFSIFSYRAEKHSAKRRKIALFAAGIVLFLIAFSWGNIIGSVTLNWSIEQYGLFGMPIFVVFLAYLIVKYEAFDTKLLATQALIVALILLIGSLFLVQDIFTIRIITSITLTLTIIAGWQLIRSVKLEVQRKEELEKLSAQLAGANDKLHQLDKAKSEFISIASHQLRTPLTSIKGFGSLLLEGTYGPLPDAQRKSLEKIYISNERLIQLVEDLLNISRMEAGRMEFDFQEAQIEGLIQEAVDTLELSAKAKNLYLHWQKPAVALPMVKIDITKIKEVISNMVDNAIKYTQKGGVTVRVEKGSFFDHNTREQKNIIRISVSDTGIGMDKEELEGIFNKFERGKDVSHYHTDGTGLGMYVGKKMVEAHHGRIWAESPGKGKGSRFILELPIG</sequence>
<evidence type="ECO:0000256" key="6">
    <source>
        <dbReference type="ARBA" id="ARBA00023012"/>
    </source>
</evidence>
<dbReference type="PANTHER" id="PTHR43711:SF31">
    <property type="entry name" value="HISTIDINE KINASE"/>
    <property type="match status" value="1"/>
</dbReference>
<evidence type="ECO:0000256" key="7">
    <source>
        <dbReference type="SAM" id="Phobius"/>
    </source>
</evidence>
<evidence type="ECO:0000256" key="5">
    <source>
        <dbReference type="ARBA" id="ARBA00022777"/>
    </source>
</evidence>
<feature type="transmembrane region" description="Helical" evidence="7">
    <location>
        <begin position="123"/>
        <end position="143"/>
    </location>
</feature>
<dbReference type="AlphaFoldDB" id="A0A1F5S841"/>
<dbReference type="CDD" id="cd00082">
    <property type="entry name" value="HisKA"/>
    <property type="match status" value="1"/>
</dbReference>
<keyword evidence="7" id="KW-1133">Transmembrane helix</keyword>
<dbReference type="SMART" id="SM00387">
    <property type="entry name" value="HATPase_c"/>
    <property type="match status" value="1"/>
</dbReference>
<dbReference type="SMART" id="SM00388">
    <property type="entry name" value="HisKA"/>
    <property type="match status" value="1"/>
</dbReference>
<dbReference type="InterPro" id="IPR003594">
    <property type="entry name" value="HATPase_dom"/>
</dbReference>
<feature type="transmembrane region" description="Helical" evidence="7">
    <location>
        <begin position="49"/>
        <end position="74"/>
    </location>
</feature>
<accession>A0A1F5S841</accession>
<dbReference type="InterPro" id="IPR036097">
    <property type="entry name" value="HisK_dim/P_sf"/>
</dbReference>
<feature type="transmembrane region" description="Helical" evidence="7">
    <location>
        <begin position="21"/>
        <end position="43"/>
    </location>
</feature>
<dbReference type="Gene3D" id="3.30.565.10">
    <property type="entry name" value="Histidine kinase-like ATPase, C-terminal domain"/>
    <property type="match status" value="1"/>
</dbReference>
<dbReference type="SUPFAM" id="SSF55874">
    <property type="entry name" value="ATPase domain of HSP90 chaperone/DNA topoisomerase II/histidine kinase"/>
    <property type="match status" value="1"/>
</dbReference>
<name>A0A1F5S841_9BACT</name>
<keyword evidence="6" id="KW-0902">Two-component regulatory system</keyword>
<dbReference type="InterPro" id="IPR050736">
    <property type="entry name" value="Sensor_HK_Regulatory"/>
</dbReference>
<comment type="catalytic activity">
    <reaction evidence="1">
        <text>ATP + protein L-histidine = ADP + protein N-phospho-L-histidine.</text>
        <dbReference type="EC" id="2.7.13.3"/>
    </reaction>
</comment>
<dbReference type="GO" id="GO:0000155">
    <property type="term" value="F:phosphorelay sensor kinase activity"/>
    <property type="evidence" value="ECO:0007669"/>
    <property type="project" value="InterPro"/>
</dbReference>
<keyword evidence="4" id="KW-0808">Transferase</keyword>
<protein>
    <recommendedName>
        <fullName evidence="2">histidine kinase</fullName>
        <ecNumber evidence="2">2.7.13.3</ecNumber>
    </recommendedName>
</protein>
<dbReference type="InterPro" id="IPR036890">
    <property type="entry name" value="HATPase_C_sf"/>
</dbReference>
<comment type="caution">
    <text evidence="9">The sequence shown here is derived from an EMBL/GenBank/DDBJ whole genome shotgun (WGS) entry which is preliminary data.</text>
</comment>
<dbReference type="SUPFAM" id="SSF47384">
    <property type="entry name" value="Homodimeric domain of signal transducing histidine kinase"/>
    <property type="match status" value="1"/>
</dbReference>
<dbReference type="Pfam" id="PF00512">
    <property type="entry name" value="HisKA"/>
    <property type="match status" value="1"/>
</dbReference>
<dbReference type="InterPro" id="IPR004358">
    <property type="entry name" value="Sig_transdc_His_kin-like_C"/>
</dbReference>
<dbReference type="FunFam" id="3.30.565.10:FF:000006">
    <property type="entry name" value="Sensor histidine kinase WalK"/>
    <property type="match status" value="1"/>
</dbReference>
<dbReference type="PRINTS" id="PR00344">
    <property type="entry name" value="BCTRLSENSOR"/>
</dbReference>
<feature type="domain" description="Histidine kinase" evidence="8">
    <location>
        <begin position="298"/>
        <end position="527"/>
    </location>
</feature>
<evidence type="ECO:0000256" key="4">
    <source>
        <dbReference type="ARBA" id="ARBA00022679"/>
    </source>
</evidence>
<keyword evidence="7" id="KW-0472">Membrane</keyword>
<dbReference type="Pfam" id="PF02518">
    <property type="entry name" value="HATPase_c"/>
    <property type="match status" value="1"/>
</dbReference>
<evidence type="ECO:0000259" key="8">
    <source>
        <dbReference type="PROSITE" id="PS50109"/>
    </source>
</evidence>
<dbReference type="InterPro" id="IPR003661">
    <property type="entry name" value="HisK_dim/P_dom"/>
</dbReference>
<feature type="transmembrane region" description="Helical" evidence="7">
    <location>
        <begin position="213"/>
        <end position="233"/>
    </location>
</feature>
<evidence type="ECO:0000313" key="9">
    <source>
        <dbReference type="EMBL" id="OGF22722.1"/>
    </source>
</evidence>
<dbReference type="PROSITE" id="PS50109">
    <property type="entry name" value="HIS_KIN"/>
    <property type="match status" value="1"/>
</dbReference>
<dbReference type="PANTHER" id="PTHR43711">
    <property type="entry name" value="TWO-COMPONENT HISTIDINE KINASE"/>
    <property type="match status" value="1"/>
</dbReference>
<dbReference type="EC" id="2.7.13.3" evidence="2"/>
<feature type="transmembrane region" description="Helical" evidence="7">
    <location>
        <begin position="155"/>
        <end position="175"/>
    </location>
</feature>
<reference evidence="9 10" key="1">
    <citation type="journal article" date="2016" name="Nat. Commun.">
        <title>Thousands of microbial genomes shed light on interconnected biogeochemical processes in an aquifer system.</title>
        <authorList>
            <person name="Anantharaman K."/>
            <person name="Brown C.T."/>
            <person name="Hug L.A."/>
            <person name="Sharon I."/>
            <person name="Castelle C.J."/>
            <person name="Probst A.J."/>
            <person name="Thomas B.C."/>
            <person name="Singh A."/>
            <person name="Wilkins M.J."/>
            <person name="Karaoz U."/>
            <person name="Brodie E.L."/>
            <person name="Williams K.H."/>
            <person name="Hubbard S.S."/>
            <person name="Banfield J.F."/>
        </authorList>
    </citation>
    <scope>NUCLEOTIDE SEQUENCE [LARGE SCALE GENOMIC DNA]</scope>
</reference>
<evidence type="ECO:0000256" key="2">
    <source>
        <dbReference type="ARBA" id="ARBA00012438"/>
    </source>
</evidence>
<feature type="transmembrane region" description="Helical" evidence="7">
    <location>
        <begin position="239"/>
        <end position="258"/>
    </location>
</feature>
<dbReference type="STRING" id="1797985.A2Y83_02470"/>
<evidence type="ECO:0000256" key="3">
    <source>
        <dbReference type="ARBA" id="ARBA00022553"/>
    </source>
</evidence>
<dbReference type="EMBL" id="MFFS01000015">
    <property type="protein sequence ID" value="OGF22722.1"/>
    <property type="molecule type" value="Genomic_DNA"/>
</dbReference>
<dbReference type="InterPro" id="IPR005467">
    <property type="entry name" value="His_kinase_dom"/>
</dbReference>
<dbReference type="Proteomes" id="UP000178323">
    <property type="component" value="Unassembled WGS sequence"/>
</dbReference>
<keyword evidence="3" id="KW-0597">Phosphoprotein</keyword>
<feature type="transmembrane region" description="Helical" evidence="7">
    <location>
        <begin position="81"/>
        <end position="98"/>
    </location>
</feature>
<dbReference type="Gene3D" id="1.10.287.130">
    <property type="match status" value="1"/>
</dbReference>
<organism evidence="9 10">
    <name type="scientific">Candidatus Falkowbacteria bacterium RBG_13_39_14</name>
    <dbReference type="NCBI Taxonomy" id="1797985"/>
    <lineage>
        <taxon>Bacteria</taxon>
        <taxon>Candidatus Falkowiibacteriota</taxon>
    </lineage>
</organism>
<keyword evidence="7" id="KW-0812">Transmembrane</keyword>
<evidence type="ECO:0000313" key="10">
    <source>
        <dbReference type="Proteomes" id="UP000178323"/>
    </source>
</evidence>